<feature type="compositionally biased region" description="Basic and acidic residues" evidence="9">
    <location>
        <begin position="15"/>
        <end position="31"/>
    </location>
</feature>
<reference evidence="11" key="1">
    <citation type="journal article" date="2021" name="J Fungi (Basel)">
        <title>Virulence traits and population genomics of the black yeast Aureobasidium melanogenum.</title>
        <authorList>
            <person name="Cernosa A."/>
            <person name="Sun X."/>
            <person name="Gostincar C."/>
            <person name="Fang C."/>
            <person name="Gunde-Cimerman N."/>
            <person name="Song Z."/>
        </authorList>
    </citation>
    <scope>NUCLEOTIDE SEQUENCE</scope>
    <source>
        <strain evidence="11">EXF-9298</strain>
    </source>
</reference>
<keyword evidence="5" id="KW-0445">Lipid transport</keyword>
<dbReference type="AlphaFoldDB" id="A0A9P8F4R3"/>
<comment type="subcellular location">
    <subcellularLocation>
        <location evidence="1">Membrane</location>
    </subcellularLocation>
</comment>
<feature type="non-terminal residue" evidence="11">
    <location>
        <position position="1"/>
    </location>
</feature>
<evidence type="ECO:0000256" key="8">
    <source>
        <dbReference type="ARBA" id="ARBA00023136"/>
    </source>
</evidence>
<dbReference type="GO" id="GO:0032865">
    <property type="term" value="C:ERMES complex"/>
    <property type="evidence" value="ECO:0007669"/>
    <property type="project" value="InterPro"/>
</dbReference>
<name>A0A9P8F4R3_AURME</name>
<organism evidence="11 12">
    <name type="scientific">Aureobasidium melanogenum</name>
    <name type="common">Aureobasidium pullulans var. melanogenum</name>
    <dbReference type="NCBI Taxonomy" id="46634"/>
    <lineage>
        <taxon>Eukaryota</taxon>
        <taxon>Fungi</taxon>
        <taxon>Dikarya</taxon>
        <taxon>Ascomycota</taxon>
        <taxon>Pezizomycotina</taxon>
        <taxon>Dothideomycetes</taxon>
        <taxon>Dothideomycetidae</taxon>
        <taxon>Dothideales</taxon>
        <taxon>Saccotheciaceae</taxon>
        <taxon>Aureobasidium</taxon>
    </lineage>
</organism>
<gene>
    <name evidence="11" type="ORF">KCU98_g19508</name>
</gene>
<dbReference type="Proteomes" id="UP000729357">
    <property type="component" value="Unassembled WGS sequence"/>
</dbReference>
<dbReference type="GO" id="GO:0008289">
    <property type="term" value="F:lipid binding"/>
    <property type="evidence" value="ECO:0007669"/>
    <property type="project" value="UniProtKB-KW"/>
</dbReference>
<feature type="compositionally biased region" description="Low complexity" evidence="9">
    <location>
        <begin position="105"/>
        <end position="124"/>
    </location>
</feature>
<keyword evidence="7" id="KW-0496">Mitochondrion</keyword>
<keyword evidence="4" id="KW-0256">Endoplasmic reticulum</keyword>
<evidence type="ECO:0000256" key="1">
    <source>
        <dbReference type="ARBA" id="ARBA00004370"/>
    </source>
</evidence>
<dbReference type="PANTHER" id="PTHR28204">
    <property type="entry name" value="MITOCHONDRIAL DISTRIBUTION AND MORPHOLOGY PROTEIN 12"/>
    <property type="match status" value="1"/>
</dbReference>
<evidence type="ECO:0000259" key="10">
    <source>
        <dbReference type="PROSITE" id="PS51847"/>
    </source>
</evidence>
<feature type="domain" description="SMP-LTD" evidence="10">
    <location>
        <begin position="47"/>
        <end position="305"/>
    </location>
</feature>
<accession>A0A9P8F4R3</accession>
<evidence type="ECO:0000256" key="7">
    <source>
        <dbReference type="ARBA" id="ARBA00023128"/>
    </source>
</evidence>
<feature type="compositionally biased region" description="Basic and acidic residues" evidence="9">
    <location>
        <begin position="127"/>
        <end position="154"/>
    </location>
</feature>
<keyword evidence="8" id="KW-0472">Membrane</keyword>
<dbReference type="CDD" id="cd21672">
    <property type="entry name" value="SMP_Mdm12"/>
    <property type="match status" value="1"/>
</dbReference>
<dbReference type="InterPro" id="IPR027532">
    <property type="entry name" value="Mdm12"/>
</dbReference>
<evidence type="ECO:0000256" key="2">
    <source>
        <dbReference type="ARBA" id="ARBA00022448"/>
    </source>
</evidence>
<keyword evidence="2" id="KW-0813">Transport</keyword>
<comment type="caution">
    <text evidence="11">The sequence shown here is derived from an EMBL/GenBank/DDBJ whole genome shotgun (WGS) entry which is preliminary data.</text>
</comment>
<dbReference type="PROSITE" id="PS51847">
    <property type="entry name" value="SMP"/>
    <property type="match status" value="1"/>
</dbReference>
<keyword evidence="3" id="KW-1000">Mitochondrion outer membrane</keyword>
<protein>
    <recommendedName>
        <fullName evidence="10">SMP-LTD domain-containing protein</fullName>
    </recommendedName>
</protein>
<dbReference type="GO" id="GO:0007005">
    <property type="term" value="P:mitochondrion organization"/>
    <property type="evidence" value="ECO:0007669"/>
    <property type="project" value="InterPro"/>
</dbReference>
<reference evidence="11" key="2">
    <citation type="submission" date="2021-08" db="EMBL/GenBank/DDBJ databases">
        <authorList>
            <person name="Gostincar C."/>
            <person name="Sun X."/>
            <person name="Song Z."/>
            <person name="Gunde-Cimerman N."/>
        </authorList>
    </citation>
    <scope>NUCLEOTIDE SEQUENCE</scope>
    <source>
        <strain evidence="11">EXF-9298</strain>
    </source>
</reference>
<dbReference type="Pfam" id="PF26544">
    <property type="entry name" value="Mdm12"/>
    <property type="match status" value="1"/>
</dbReference>
<evidence type="ECO:0000256" key="4">
    <source>
        <dbReference type="ARBA" id="ARBA00022824"/>
    </source>
</evidence>
<feature type="non-terminal residue" evidence="11">
    <location>
        <position position="305"/>
    </location>
</feature>
<evidence type="ECO:0000313" key="11">
    <source>
        <dbReference type="EMBL" id="KAG9939132.1"/>
    </source>
</evidence>
<keyword evidence="6" id="KW-0446">Lipid-binding</keyword>
<dbReference type="PANTHER" id="PTHR28204:SF1">
    <property type="entry name" value="MITOCHONDRIAL DISTRIBUTION AND MORPHOLOGY PROTEIN 12"/>
    <property type="match status" value="1"/>
</dbReference>
<evidence type="ECO:0000256" key="6">
    <source>
        <dbReference type="ARBA" id="ARBA00023121"/>
    </source>
</evidence>
<dbReference type="GO" id="GO:1990456">
    <property type="term" value="P:mitochondrion-endoplasmic reticulum membrane tethering"/>
    <property type="evidence" value="ECO:0007669"/>
    <property type="project" value="TreeGrafter"/>
</dbReference>
<keyword evidence="12" id="KW-1185">Reference proteome</keyword>
<dbReference type="GO" id="GO:0015914">
    <property type="term" value="P:phospholipid transport"/>
    <property type="evidence" value="ECO:0007669"/>
    <property type="project" value="TreeGrafter"/>
</dbReference>
<evidence type="ECO:0000313" key="12">
    <source>
        <dbReference type="Proteomes" id="UP000729357"/>
    </source>
</evidence>
<evidence type="ECO:0000256" key="3">
    <source>
        <dbReference type="ARBA" id="ARBA00022787"/>
    </source>
</evidence>
<evidence type="ECO:0000256" key="9">
    <source>
        <dbReference type="SAM" id="MobiDB-lite"/>
    </source>
</evidence>
<feature type="region of interest" description="Disordered" evidence="9">
    <location>
        <begin position="1"/>
        <end position="35"/>
    </location>
</feature>
<dbReference type="EMBL" id="JAHFXS010005702">
    <property type="protein sequence ID" value="KAG9939132.1"/>
    <property type="molecule type" value="Genomic_DNA"/>
</dbReference>
<dbReference type="InterPro" id="IPR031468">
    <property type="entry name" value="SMP_LBD"/>
</dbReference>
<proteinExistence type="predicted"/>
<feature type="region of interest" description="Disordered" evidence="9">
    <location>
        <begin position="80"/>
        <end position="154"/>
    </location>
</feature>
<evidence type="ECO:0000256" key="5">
    <source>
        <dbReference type="ARBA" id="ARBA00023055"/>
    </source>
</evidence>
<sequence>VEETRPHYHHNPSLSRDEFHNPRLTNSREHVGNPILSRTATPGILGGTSNLGYFHLPLSAGLSGTTTPLAAVAGAQFHNARHGPSQLAQSPESNHSDTETRHRSTSFGSLTPSSSKSSSRPTSGHLDWPDDSLHHVDHDSNASHHGAGDEQERSPEDVQMVFHIAYCGDVKLRLTAEISLDYPMPSFVGIPLQLNITGLTFDGVGILAYIKKKAHFCFLCQEDAESLIGGSLTGEHEEHSLDSPQGSRKLGALLEEIKVESEIGQREGGKQVLKNVGKVEKFVLEQVRRIFDDEFVYPSFWTFLV</sequence>